<feature type="domain" description="YcgL" evidence="1">
    <location>
        <begin position="1"/>
        <end position="66"/>
    </location>
</feature>
<organism evidence="2">
    <name type="scientific">hydrothermal vent metagenome</name>
    <dbReference type="NCBI Taxonomy" id="652676"/>
    <lineage>
        <taxon>unclassified sequences</taxon>
        <taxon>metagenomes</taxon>
        <taxon>ecological metagenomes</taxon>
    </lineage>
</organism>
<protein>
    <recommendedName>
        <fullName evidence="1">YcgL domain-containing protein</fullName>
    </recommendedName>
</protein>
<name>A0A3B1BDH7_9ZZZZ</name>
<reference evidence="2" key="1">
    <citation type="submission" date="2018-06" db="EMBL/GenBank/DDBJ databases">
        <authorList>
            <person name="Zhirakovskaya E."/>
        </authorList>
    </citation>
    <scope>NUCLEOTIDE SEQUENCE</scope>
</reference>
<evidence type="ECO:0000313" key="2">
    <source>
        <dbReference type="EMBL" id="VAX12411.1"/>
    </source>
</evidence>
<gene>
    <name evidence="2" type="ORF">MNBD_GAMMA24-2402</name>
</gene>
<dbReference type="Pfam" id="PF05166">
    <property type="entry name" value="YcgL"/>
    <property type="match status" value="1"/>
</dbReference>
<evidence type="ECO:0000259" key="1">
    <source>
        <dbReference type="PROSITE" id="PS51648"/>
    </source>
</evidence>
<dbReference type="PROSITE" id="PS51648">
    <property type="entry name" value="YCGL"/>
    <property type="match status" value="1"/>
</dbReference>
<accession>A0A3B1BDH7</accession>
<dbReference type="InterPro" id="IPR038068">
    <property type="entry name" value="YcgL-like_sf"/>
</dbReference>
<dbReference type="InterPro" id="IPR027354">
    <property type="entry name" value="YcgL_dom"/>
</dbReference>
<sequence>MDAYLFIPRNAELENVPAPLLKMLGKLRQVMAPTLSEERKLAQNGSLTLIQLLETEGYYLQLPAHS</sequence>
<dbReference type="SUPFAM" id="SSF160191">
    <property type="entry name" value="YcgL-like"/>
    <property type="match status" value="1"/>
</dbReference>
<proteinExistence type="predicted"/>
<dbReference type="PANTHER" id="PTHR38109">
    <property type="entry name" value="PROTEIN YCGL"/>
    <property type="match status" value="1"/>
</dbReference>
<dbReference type="EMBL" id="UOFZ01000037">
    <property type="protein sequence ID" value="VAX12411.1"/>
    <property type="molecule type" value="Genomic_DNA"/>
</dbReference>
<dbReference type="Gene3D" id="3.10.510.20">
    <property type="entry name" value="YcgL domain"/>
    <property type="match status" value="1"/>
</dbReference>
<dbReference type="PANTHER" id="PTHR38109:SF1">
    <property type="entry name" value="PROTEIN YCGL"/>
    <property type="match status" value="1"/>
</dbReference>
<dbReference type="AlphaFoldDB" id="A0A3B1BDH7"/>